<dbReference type="AlphaFoldDB" id="A0A485KN34"/>
<dbReference type="EMBL" id="VJMH01005143">
    <property type="protein sequence ID" value="KAF0699992.1"/>
    <property type="molecule type" value="Genomic_DNA"/>
</dbReference>
<accession>A0A485KN34</accession>
<protein>
    <submittedName>
        <fullName evidence="2">Aste57867_9472 protein</fullName>
    </submittedName>
</protein>
<proteinExistence type="predicted"/>
<organism evidence="2 3">
    <name type="scientific">Aphanomyces stellatus</name>
    <dbReference type="NCBI Taxonomy" id="120398"/>
    <lineage>
        <taxon>Eukaryota</taxon>
        <taxon>Sar</taxon>
        <taxon>Stramenopiles</taxon>
        <taxon>Oomycota</taxon>
        <taxon>Saprolegniomycetes</taxon>
        <taxon>Saprolegniales</taxon>
        <taxon>Verrucalvaceae</taxon>
        <taxon>Aphanomyces</taxon>
    </lineage>
</organism>
<dbReference type="EMBL" id="CAADRA010005164">
    <property type="protein sequence ID" value="VFT86351.1"/>
    <property type="molecule type" value="Genomic_DNA"/>
</dbReference>
<reference evidence="2 3" key="1">
    <citation type="submission" date="2019-03" db="EMBL/GenBank/DDBJ databases">
        <authorList>
            <person name="Gaulin E."/>
            <person name="Dumas B."/>
        </authorList>
    </citation>
    <scope>NUCLEOTIDE SEQUENCE [LARGE SCALE GENOMIC DNA]</scope>
    <source>
        <strain evidence="2">CBS 568.67</strain>
    </source>
</reference>
<reference evidence="1" key="2">
    <citation type="submission" date="2019-06" db="EMBL/GenBank/DDBJ databases">
        <title>Genomics analysis of Aphanomyces spp. identifies a new class of oomycete effector associated with host adaptation.</title>
        <authorList>
            <person name="Gaulin E."/>
        </authorList>
    </citation>
    <scope>NUCLEOTIDE SEQUENCE</scope>
    <source>
        <strain evidence="1">CBS 578.67</strain>
    </source>
</reference>
<keyword evidence="3" id="KW-1185">Reference proteome</keyword>
<dbReference type="InterPro" id="IPR036770">
    <property type="entry name" value="Ankyrin_rpt-contain_sf"/>
</dbReference>
<name>A0A485KN34_9STRA</name>
<evidence type="ECO:0000313" key="3">
    <source>
        <dbReference type="Proteomes" id="UP000332933"/>
    </source>
</evidence>
<sequence>MLKLPTYSHLCYDDYALAFHDTLALPIDLVVVIADMETYISRVQPDEQYCRELSFLSSPSLPRGRLCSWIREYGVVGIARVYMHRPYLLNEDFVVYFAYAGRVDILEFLHAKGMLLSSFATIVAAAHGHLEVVKFLCEVSYWDALARIRASYAGHYDVVEYLDTYEYIHDLSSAYMRVLQPMVTDSEEYYGHLLRLLRD</sequence>
<gene>
    <name evidence="2" type="primary">Aste57867_9472</name>
    <name evidence="1" type="ORF">As57867_009435</name>
    <name evidence="2" type="ORF">ASTE57867_9472</name>
</gene>
<dbReference type="Proteomes" id="UP000332933">
    <property type="component" value="Unassembled WGS sequence"/>
</dbReference>
<dbReference type="OrthoDB" id="9995210at2759"/>
<evidence type="ECO:0000313" key="2">
    <source>
        <dbReference type="EMBL" id="VFT86351.1"/>
    </source>
</evidence>
<evidence type="ECO:0000313" key="1">
    <source>
        <dbReference type="EMBL" id="KAF0699992.1"/>
    </source>
</evidence>
<dbReference type="SUPFAM" id="SSF48403">
    <property type="entry name" value="Ankyrin repeat"/>
    <property type="match status" value="1"/>
</dbReference>
<dbReference type="Gene3D" id="1.25.40.20">
    <property type="entry name" value="Ankyrin repeat-containing domain"/>
    <property type="match status" value="1"/>
</dbReference>